<feature type="transmembrane region" description="Helical" evidence="1">
    <location>
        <begin position="6"/>
        <end position="25"/>
    </location>
</feature>
<dbReference type="AlphaFoldDB" id="A0ABD5VJ23"/>
<gene>
    <name evidence="2" type="ORF">ACFQGB_14475</name>
</gene>
<accession>A0ABD5VJ23</accession>
<dbReference type="EMBL" id="JBHSXN010000002">
    <property type="protein sequence ID" value="MFC6954072.1"/>
    <property type="molecule type" value="Genomic_DNA"/>
</dbReference>
<keyword evidence="1" id="KW-0812">Transmembrane</keyword>
<sequence length="326" mass="30908">MQWVVRGGGFVALVGTALALVAGAVVEPVVSVASVGVGGWVVVVGGVVVGAEGRSLFGDGDGRVVFGGGEVLARGGVVEVVAVAGAAAVTYALSVHAGFGPVLASAVVGLVAGVVFSDVDAAAYCGSFVGMVSPVVFPSVGVVLVAGLVAGVGFVATRESFAGFGGKLGTLALFGCASTGLVLGVEYAAASGVPWASAVVVVPTAAVAAVLTAGLSQRFGLGAVVASAVVGVVAGVTLPVVVDGGGRLAAVAFCASFVGMSSRERLGSARSVGAAGVVCGVVFVVVAPAFAGAGGKLGTTAFVSCLAVAGGSRSVAAVRERVADAT</sequence>
<evidence type="ECO:0008006" key="4">
    <source>
        <dbReference type="Google" id="ProtNLM"/>
    </source>
</evidence>
<feature type="transmembrane region" description="Helical" evidence="1">
    <location>
        <begin position="168"/>
        <end position="189"/>
    </location>
</feature>
<feature type="transmembrane region" description="Helical" evidence="1">
    <location>
        <begin position="219"/>
        <end position="238"/>
    </location>
</feature>
<dbReference type="RefSeq" id="WP_336351014.1">
    <property type="nucleotide sequence ID" value="NZ_JAZAQL010000002.1"/>
</dbReference>
<keyword evidence="1" id="KW-0472">Membrane</keyword>
<name>A0ABD5VJ23_9EURY</name>
<keyword evidence="3" id="KW-1185">Reference proteome</keyword>
<feature type="transmembrane region" description="Helical" evidence="1">
    <location>
        <begin position="272"/>
        <end position="291"/>
    </location>
</feature>
<keyword evidence="1" id="KW-1133">Transmembrane helix</keyword>
<evidence type="ECO:0000256" key="1">
    <source>
        <dbReference type="SAM" id="Phobius"/>
    </source>
</evidence>
<reference evidence="2 3" key="1">
    <citation type="journal article" date="2019" name="Int. J. Syst. Evol. Microbiol.">
        <title>The Global Catalogue of Microorganisms (GCM) 10K type strain sequencing project: providing services to taxonomists for standard genome sequencing and annotation.</title>
        <authorList>
            <consortium name="The Broad Institute Genomics Platform"/>
            <consortium name="The Broad Institute Genome Sequencing Center for Infectious Disease"/>
            <person name="Wu L."/>
            <person name="Ma J."/>
        </authorList>
    </citation>
    <scope>NUCLEOTIDE SEQUENCE [LARGE SCALE GENOMIC DNA]</scope>
    <source>
        <strain evidence="2 3">GX26</strain>
    </source>
</reference>
<feature type="transmembrane region" description="Helical" evidence="1">
    <location>
        <begin position="99"/>
        <end position="116"/>
    </location>
</feature>
<evidence type="ECO:0000313" key="2">
    <source>
        <dbReference type="EMBL" id="MFC6954072.1"/>
    </source>
</evidence>
<feature type="transmembrane region" description="Helical" evidence="1">
    <location>
        <begin position="32"/>
        <end position="51"/>
    </location>
</feature>
<comment type="caution">
    <text evidence="2">The sequence shown here is derived from an EMBL/GenBank/DDBJ whole genome shotgun (WGS) entry which is preliminary data.</text>
</comment>
<proteinExistence type="predicted"/>
<feature type="transmembrane region" description="Helical" evidence="1">
    <location>
        <begin position="136"/>
        <end position="156"/>
    </location>
</feature>
<evidence type="ECO:0000313" key="3">
    <source>
        <dbReference type="Proteomes" id="UP001596395"/>
    </source>
</evidence>
<protein>
    <recommendedName>
        <fullName evidence="4">Phosphate ABC transporter permease</fullName>
    </recommendedName>
</protein>
<feature type="transmembrane region" description="Helical" evidence="1">
    <location>
        <begin position="195"/>
        <end position="212"/>
    </location>
</feature>
<organism evidence="2 3">
    <name type="scientific">Halorubellus litoreus</name>
    <dbReference type="NCBI Taxonomy" id="755308"/>
    <lineage>
        <taxon>Archaea</taxon>
        <taxon>Methanobacteriati</taxon>
        <taxon>Methanobacteriota</taxon>
        <taxon>Stenosarchaea group</taxon>
        <taxon>Halobacteria</taxon>
        <taxon>Halobacteriales</taxon>
        <taxon>Halorubellaceae</taxon>
        <taxon>Halorubellus</taxon>
    </lineage>
</organism>
<dbReference type="Proteomes" id="UP001596395">
    <property type="component" value="Unassembled WGS sequence"/>
</dbReference>
<feature type="transmembrane region" description="Helical" evidence="1">
    <location>
        <begin position="71"/>
        <end position="92"/>
    </location>
</feature>